<dbReference type="RefSeq" id="WP_185069034.1">
    <property type="nucleotide sequence ID" value="NZ_JACHMB010000001.1"/>
</dbReference>
<evidence type="ECO:0000313" key="2">
    <source>
        <dbReference type="EMBL" id="MBB5775330.1"/>
    </source>
</evidence>
<organism evidence="2 3">
    <name type="scientific">Nonomuraea jabiensis</name>
    <dbReference type="NCBI Taxonomy" id="882448"/>
    <lineage>
        <taxon>Bacteria</taxon>
        <taxon>Bacillati</taxon>
        <taxon>Actinomycetota</taxon>
        <taxon>Actinomycetes</taxon>
        <taxon>Streptosporangiales</taxon>
        <taxon>Streptosporangiaceae</taxon>
        <taxon>Nonomuraea</taxon>
    </lineage>
</organism>
<dbReference type="Proteomes" id="UP000579153">
    <property type="component" value="Unassembled WGS sequence"/>
</dbReference>
<reference evidence="2 3" key="1">
    <citation type="submission" date="2020-08" db="EMBL/GenBank/DDBJ databases">
        <title>Sequencing the genomes of 1000 actinobacteria strains.</title>
        <authorList>
            <person name="Klenk H.-P."/>
        </authorList>
    </citation>
    <scope>NUCLEOTIDE SEQUENCE [LARGE SCALE GENOMIC DNA]</scope>
    <source>
        <strain evidence="2 3">DSM 45507</strain>
    </source>
</reference>
<accession>A0A7W9L984</accession>
<name>A0A7W9L984_9ACTN</name>
<feature type="region of interest" description="Disordered" evidence="1">
    <location>
        <begin position="76"/>
        <end position="100"/>
    </location>
</feature>
<protein>
    <submittedName>
        <fullName evidence="2">Uncharacterized protein</fullName>
    </submittedName>
</protein>
<dbReference type="EMBL" id="JACHMB010000001">
    <property type="protein sequence ID" value="MBB5775330.1"/>
    <property type="molecule type" value="Genomic_DNA"/>
</dbReference>
<sequence length="100" mass="10598">MNGFYWGFATAALVATALTMARSSGTRAALHAIFRRPLGELTLIVKAGTTLESPQGARAAMAEEVIPIDELIIKVDDDRSVPPAPPSPPARPRRYAGGPE</sequence>
<comment type="caution">
    <text evidence="2">The sequence shown here is derived from an EMBL/GenBank/DDBJ whole genome shotgun (WGS) entry which is preliminary data.</text>
</comment>
<gene>
    <name evidence="2" type="ORF">HD596_002086</name>
</gene>
<keyword evidence="3" id="KW-1185">Reference proteome</keyword>
<proteinExistence type="predicted"/>
<dbReference type="AlphaFoldDB" id="A0A7W9L984"/>
<evidence type="ECO:0000313" key="3">
    <source>
        <dbReference type="Proteomes" id="UP000579153"/>
    </source>
</evidence>
<evidence type="ECO:0000256" key="1">
    <source>
        <dbReference type="SAM" id="MobiDB-lite"/>
    </source>
</evidence>